<keyword evidence="1" id="KW-0812">Transmembrane</keyword>
<accession>A0A8T1YN98</accession>
<feature type="transmembrane region" description="Helical" evidence="1">
    <location>
        <begin position="39"/>
        <end position="58"/>
    </location>
</feature>
<evidence type="ECO:0000313" key="3">
    <source>
        <dbReference type="Proteomes" id="UP000694251"/>
    </source>
</evidence>
<reference evidence="2 3" key="1">
    <citation type="submission" date="2020-12" db="EMBL/GenBank/DDBJ databases">
        <title>Concerted genomic and epigenomic changes stabilize Arabidopsis allopolyploids.</title>
        <authorList>
            <person name="Chen Z."/>
        </authorList>
    </citation>
    <scope>NUCLEOTIDE SEQUENCE [LARGE SCALE GENOMIC DNA]</scope>
    <source>
        <strain evidence="2">As9502</strain>
        <tissue evidence="2">Leaf</tissue>
    </source>
</reference>
<proteinExistence type="predicted"/>
<keyword evidence="1" id="KW-1133">Transmembrane helix</keyword>
<dbReference type="OrthoDB" id="1094164at2759"/>
<name>A0A8T1YN98_ARASU</name>
<keyword evidence="3" id="KW-1185">Reference proteome</keyword>
<dbReference type="AlphaFoldDB" id="A0A8T1YN98"/>
<sequence>MMKHTQTIFTKYCGRAISTIASSPLSSTVQHRWKEQDGLVLGAAFIGGYLGHALINIYKRREHWYKVKRMLDESDKRLVELTARQAQYSRAVLEETRANFKPTTS</sequence>
<keyword evidence="1" id="KW-0472">Membrane</keyword>
<organism evidence="2 3">
    <name type="scientific">Arabidopsis suecica</name>
    <name type="common">Swedish thale-cress</name>
    <name type="synonym">Cardaminopsis suecica</name>
    <dbReference type="NCBI Taxonomy" id="45249"/>
    <lineage>
        <taxon>Eukaryota</taxon>
        <taxon>Viridiplantae</taxon>
        <taxon>Streptophyta</taxon>
        <taxon>Embryophyta</taxon>
        <taxon>Tracheophyta</taxon>
        <taxon>Spermatophyta</taxon>
        <taxon>Magnoliopsida</taxon>
        <taxon>eudicotyledons</taxon>
        <taxon>Gunneridae</taxon>
        <taxon>Pentapetalae</taxon>
        <taxon>rosids</taxon>
        <taxon>malvids</taxon>
        <taxon>Brassicales</taxon>
        <taxon>Brassicaceae</taxon>
        <taxon>Camelineae</taxon>
        <taxon>Arabidopsis</taxon>
    </lineage>
</organism>
<evidence type="ECO:0000256" key="1">
    <source>
        <dbReference type="SAM" id="Phobius"/>
    </source>
</evidence>
<comment type="caution">
    <text evidence="2">The sequence shown here is derived from an EMBL/GenBank/DDBJ whole genome shotgun (WGS) entry which is preliminary data.</text>
</comment>
<evidence type="ECO:0000313" key="2">
    <source>
        <dbReference type="EMBL" id="KAG7547626.1"/>
    </source>
</evidence>
<protein>
    <submittedName>
        <fullName evidence="2">Uncharacterized protein</fullName>
    </submittedName>
</protein>
<dbReference type="Proteomes" id="UP000694251">
    <property type="component" value="Chromosome 12"/>
</dbReference>
<dbReference type="EMBL" id="JAEFBJ010000012">
    <property type="protein sequence ID" value="KAG7547626.1"/>
    <property type="molecule type" value="Genomic_DNA"/>
</dbReference>
<gene>
    <name evidence="2" type="ORF">ISN44_As12g028450</name>
</gene>